<dbReference type="PANTHER" id="PTHR34700">
    <property type="entry name" value="POTASSIUM BINDING PROTEIN KBP"/>
    <property type="match status" value="1"/>
</dbReference>
<sequence>MVLGAVVIVIVGVLLVNYFSARRGEGEIVPSLDIENETGLPTTHTIEEGEDLWKISERYYKTGYNWQDIADANNLTDPNEIEVGQSLTIPDVEPRLAEALVTVSPTSSRPIQIPTSILTPTQVPEPTAAYTAPILGRTYKVVENDNLWKIAETYYESGYNWVDIARENNLENPNIIEVDQTLRIPEVSSKIVTLAGDTQNDSQAISGSTYTVQQGDSLWSISVRAYGDGFRWSDISEENKLINPNIIHSGNTLTLPR</sequence>
<dbReference type="InterPro" id="IPR018392">
    <property type="entry name" value="LysM"/>
</dbReference>
<feature type="domain" description="LysM" evidence="1">
    <location>
        <begin position="42"/>
        <end position="89"/>
    </location>
</feature>
<dbReference type="PANTHER" id="PTHR34700:SF4">
    <property type="entry name" value="PHAGE-LIKE ELEMENT PBSX PROTEIN XKDP"/>
    <property type="match status" value="1"/>
</dbReference>
<accession>A0A1F7Y2G0</accession>
<dbReference type="Proteomes" id="UP000178419">
    <property type="component" value="Unassembled WGS sequence"/>
</dbReference>
<evidence type="ECO:0000313" key="2">
    <source>
        <dbReference type="EMBL" id="OGM21507.1"/>
    </source>
</evidence>
<dbReference type="CDD" id="cd00118">
    <property type="entry name" value="LysM"/>
    <property type="match status" value="3"/>
</dbReference>
<feature type="domain" description="LysM" evidence="1">
    <location>
        <begin position="137"/>
        <end position="184"/>
    </location>
</feature>
<evidence type="ECO:0000259" key="1">
    <source>
        <dbReference type="PROSITE" id="PS51782"/>
    </source>
</evidence>
<comment type="caution">
    <text evidence="2">The sequence shown here is derived from an EMBL/GenBank/DDBJ whole genome shotgun (WGS) entry which is preliminary data.</text>
</comment>
<gene>
    <name evidence="2" type="ORF">A2714_00100</name>
</gene>
<organism evidence="2 3">
    <name type="scientific">Candidatus Woesebacteria bacterium RIFCSPHIGHO2_01_FULL_38_9</name>
    <dbReference type="NCBI Taxonomy" id="1802492"/>
    <lineage>
        <taxon>Bacteria</taxon>
        <taxon>Candidatus Woeseibacteriota</taxon>
    </lineage>
</organism>
<evidence type="ECO:0000313" key="3">
    <source>
        <dbReference type="Proteomes" id="UP000178419"/>
    </source>
</evidence>
<dbReference type="SMART" id="SM00257">
    <property type="entry name" value="LysM"/>
    <property type="match status" value="3"/>
</dbReference>
<dbReference type="PROSITE" id="PS51782">
    <property type="entry name" value="LYSM"/>
    <property type="match status" value="3"/>
</dbReference>
<reference evidence="2 3" key="1">
    <citation type="journal article" date="2016" name="Nat. Commun.">
        <title>Thousands of microbial genomes shed light on interconnected biogeochemical processes in an aquifer system.</title>
        <authorList>
            <person name="Anantharaman K."/>
            <person name="Brown C.T."/>
            <person name="Hug L.A."/>
            <person name="Sharon I."/>
            <person name="Castelle C.J."/>
            <person name="Probst A.J."/>
            <person name="Thomas B.C."/>
            <person name="Singh A."/>
            <person name="Wilkins M.J."/>
            <person name="Karaoz U."/>
            <person name="Brodie E.L."/>
            <person name="Williams K.H."/>
            <person name="Hubbard S.S."/>
            <person name="Banfield J.F."/>
        </authorList>
    </citation>
    <scope>NUCLEOTIDE SEQUENCE [LARGE SCALE GENOMIC DNA]</scope>
</reference>
<protein>
    <recommendedName>
        <fullName evidence="1">LysM domain-containing protein</fullName>
    </recommendedName>
</protein>
<dbReference type="Pfam" id="PF01476">
    <property type="entry name" value="LysM"/>
    <property type="match status" value="3"/>
</dbReference>
<proteinExistence type="predicted"/>
<name>A0A1F7Y2G0_9BACT</name>
<dbReference type="AlphaFoldDB" id="A0A1F7Y2G0"/>
<dbReference type="EMBL" id="MGGE01000014">
    <property type="protein sequence ID" value="OGM21507.1"/>
    <property type="molecule type" value="Genomic_DNA"/>
</dbReference>
<dbReference type="InterPro" id="IPR052196">
    <property type="entry name" value="Bact_Kbp"/>
</dbReference>
<dbReference type="Gene3D" id="3.10.350.10">
    <property type="entry name" value="LysM domain"/>
    <property type="match status" value="3"/>
</dbReference>
<feature type="domain" description="LysM" evidence="1">
    <location>
        <begin position="208"/>
        <end position="255"/>
    </location>
</feature>
<dbReference type="InterPro" id="IPR036779">
    <property type="entry name" value="LysM_dom_sf"/>
</dbReference>
<dbReference type="SUPFAM" id="SSF54106">
    <property type="entry name" value="LysM domain"/>
    <property type="match status" value="3"/>
</dbReference>